<dbReference type="AlphaFoldDB" id="A0AAQ4E0W8"/>
<dbReference type="SUPFAM" id="SSF53474">
    <property type="entry name" value="alpha/beta-Hydrolases"/>
    <property type="match status" value="1"/>
</dbReference>
<keyword evidence="12" id="KW-0511">Multifunctional enzyme</keyword>
<keyword evidence="11" id="KW-0275">Fatty acid biosynthesis</keyword>
<evidence type="ECO:0000256" key="11">
    <source>
        <dbReference type="ARBA" id="ARBA00023160"/>
    </source>
</evidence>
<evidence type="ECO:0000256" key="1">
    <source>
        <dbReference type="ARBA" id="ARBA00012873"/>
    </source>
</evidence>
<gene>
    <name evidence="16" type="ORF">V5799_015177</name>
</gene>
<dbReference type="GO" id="GO:0006633">
    <property type="term" value="P:fatty acid biosynthetic process"/>
    <property type="evidence" value="ECO:0007669"/>
    <property type="project" value="UniProtKB-KW"/>
</dbReference>
<proteinExistence type="predicted"/>
<evidence type="ECO:0000256" key="9">
    <source>
        <dbReference type="ARBA" id="ARBA00023002"/>
    </source>
</evidence>
<dbReference type="InterPro" id="IPR036291">
    <property type="entry name" value="NAD(P)-bd_dom_sf"/>
</dbReference>
<keyword evidence="8" id="KW-0521">NADP</keyword>
<keyword evidence="5" id="KW-0597">Phosphoprotein</keyword>
<dbReference type="EC" id="2.3.1.85" evidence="1"/>
<keyword evidence="3" id="KW-0596">Phosphopantetheine</keyword>
<sequence>MDIISRHLCPDLDHFVVFSSLSSGYGNVGQTNYGYANSAMERICECRAAGGLPALAIQWGPIGDVGVFREMAGEDAVVSGTVSQRITSCLQVLDRFMCHGGTVLSSFVKADLSIKLDVLKKRDLVQSVARVFGVKDPSSLNPNASLRELGMDSLMAVEVKQTLERELDFTLSMQEIRRLTLNELRKISEGKDPGELASPGSVAHQHNKDSMDTYEVPRLRLLENLAPDSTLIEMNRAQGTTPVFIVHPINGHVNALFELVRHLPMRAVGIQATRDIPVHSVEKIASAYLQ</sequence>
<reference evidence="16 17" key="1">
    <citation type="journal article" date="2023" name="Arcadia Sci">
        <title>De novo assembly of a long-read Amblyomma americanum tick genome.</title>
        <authorList>
            <person name="Chou S."/>
            <person name="Poskanzer K.E."/>
            <person name="Rollins M."/>
            <person name="Thuy-Boun P.S."/>
        </authorList>
    </citation>
    <scope>NUCLEOTIDE SEQUENCE [LARGE SCALE GENOMIC DNA]</scope>
    <source>
        <strain evidence="16">F_SG_1</strain>
        <tissue evidence="16">Salivary glands</tissue>
    </source>
</reference>
<dbReference type="GO" id="GO:0004312">
    <property type="term" value="F:fatty acid synthase activity"/>
    <property type="evidence" value="ECO:0007669"/>
    <property type="project" value="UniProtKB-EC"/>
</dbReference>
<dbReference type="EMBL" id="JARKHS020024103">
    <property type="protein sequence ID" value="KAK8768358.1"/>
    <property type="molecule type" value="Genomic_DNA"/>
</dbReference>
<organism evidence="16 17">
    <name type="scientific">Amblyomma americanum</name>
    <name type="common">Lone star tick</name>
    <dbReference type="NCBI Taxonomy" id="6943"/>
    <lineage>
        <taxon>Eukaryota</taxon>
        <taxon>Metazoa</taxon>
        <taxon>Ecdysozoa</taxon>
        <taxon>Arthropoda</taxon>
        <taxon>Chelicerata</taxon>
        <taxon>Arachnida</taxon>
        <taxon>Acari</taxon>
        <taxon>Parasitiformes</taxon>
        <taxon>Ixodida</taxon>
        <taxon>Ixodoidea</taxon>
        <taxon>Ixodidae</taxon>
        <taxon>Amblyomminae</taxon>
        <taxon>Amblyomma</taxon>
    </lineage>
</organism>
<name>A0AAQ4E0W8_AMBAM</name>
<dbReference type="InterPro" id="IPR013968">
    <property type="entry name" value="PKS_KR"/>
</dbReference>
<evidence type="ECO:0000256" key="2">
    <source>
        <dbReference type="ARBA" id="ARBA00018769"/>
    </source>
</evidence>
<dbReference type="Proteomes" id="UP001321473">
    <property type="component" value="Unassembled WGS sequence"/>
</dbReference>
<evidence type="ECO:0000256" key="6">
    <source>
        <dbReference type="ARBA" id="ARBA00022679"/>
    </source>
</evidence>
<evidence type="ECO:0000256" key="4">
    <source>
        <dbReference type="ARBA" id="ARBA00022516"/>
    </source>
</evidence>
<feature type="domain" description="Carrier" evidence="15">
    <location>
        <begin position="115"/>
        <end position="195"/>
    </location>
</feature>
<evidence type="ECO:0000256" key="7">
    <source>
        <dbReference type="ARBA" id="ARBA00022832"/>
    </source>
</evidence>
<dbReference type="Gene3D" id="1.10.1200.10">
    <property type="entry name" value="ACP-like"/>
    <property type="match status" value="1"/>
</dbReference>
<keyword evidence="4" id="KW-0444">Lipid biosynthesis</keyword>
<dbReference type="InterPro" id="IPR009081">
    <property type="entry name" value="PP-bd_ACP"/>
</dbReference>
<evidence type="ECO:0000256" key="5">
    <source>
        <dbReference type="ARBA" id="ARBA00022553"/>
    </source>
</evidence>
<feature type="region of interest" description="Disordered" evidence="14">
    <location>
        <begin position="190"/>
        <end position="209"/>
    </location>
</feature>
<evidence type="ECO:0000256" key="8">
    <source>
        <dbReference type="ARBA" id="ARBA00022857"/>
    </source>
</evidence>
<dbReference type="SMART" id="SM00823">
    <property type="entry name" value="PKS_PP"/>
    <property type="match status" value="1"/>
</dbReference>
<evidence type="ECO:0000256" key="14">
    <source>
        <dbReference type="SAM" id="MobiDB-lite"/>
    </source>
</evidence>
<dbReference type="GO" id="GO:0031177">
    <property type="term" value="F:phosphopantetheine binding"/>
    <property type="evidence" value="ECO:0007669"/>
    <property type="project" value="InterPro"/>
</dbReference>
<dbReference type="PANTHER" id="PTHR43775">
    <property type="entry name" value="FATTY ACID SYNTHASE"/>
    <property type="match status" value="1"/>
</dbReference>
<keyword evidence="6" id="KW-0808">Transferase</keyword>
<evidence type="ECO:0000256" key="3">
    <source>
        <dbReference type="ARBA" id="ARBA00022450"/>
    </source>
</evidence>
<evidence type="ECO:0000313" key="17">
    <source>
        <dbReference type="Proteomes" id="UP001321473"/>
    </source>
</evidence>
<keyword evidence="17" id="KW-1185">Reference proteome</keyword>
<evidence type="ECO:0000256" key="13">
    <source>
        <dbReference type="ARBA" id="ARBA00044883"/>
    </source>
</evidence>
<dbReference type="GO" id="GO:0016491">
    <property type="term" value="F:oxidoreductase activity"/>
    <property type="evidence" value="ECO:0007669"/>
    <property type="project" value="UniProtKB-KW"/>
</dbReference>
<dbReference type="PROSITE" id="PS50075">
    <property type="entry name" value="CARRIER"/>
    <property type="match status" value="1"/>
</dbReference>
<keyword evidence="9" id="KW-0560">Oxidoreductase</keyword>
<dbReference type="PANTHER" id="PTHR43775:SF7">
    <property type="entry name" value="FATTY ACID SYNTHASE"/>
    <property type="match status" value="1"/>
</dbReference>
<dbReference type="InterPro" id="IPR020806">
    <property type="entry name" value="PKS_PP-bd"/>
</dbReference>
<dbReference type="Pfam" id="PF00550">
    <property type="entry name" value="PP-binding"/>
    <property type="match status" value="1"/>
</dbReference>
<evidence type="ECO:0000256" key="10">
    <source>
        <dbReference type="ARBA" id="ARBA00023098"/>
    </source>
</evidence>
<dbReference type="InterPro" id="IPR050091">
    <property type="entry name" value="PKS_NRPS_Biosynth_Enz"/>
</dbReference>
<feature type="non-terminal residue" evidence="16">
    <location>
        <position position="290"/>
    </location>
</feature>
<dbReference type="Pfam" id="PF08659">
    <property type="entry name" value="KR"/>
    <property type="match status" value="1"/>
</dbReference>
<comment type="caution">
    <text evidence="16">The sequence shown here is derived from an EMBL/GenBank/DDBJ whole genome shotgun (WGS) entry which is preliminary data.</text>
</comment>
<dbReference type="InterPro" id="IPR036736">
    <property type="entry name" value="ACP-like_sf"/>
</dbReference>
<dbReference type="SUPFAM" id="SSF47336">
    <property type="entry name" value="ACP-like"/>
    <property type="match status" value="1"/>
</dbReference>
<dbReference type="Gene3D" id="3.40.50.1820">
    <property type="entry name" value="alpha/beta hydrolase"/>
    <property type="match status" value="1"/>
</dbReference>
<dbReference type="InterPro" id="IPR029058">
    <property type="entry name" value="AB_hydrolase_fold"/>
</dbReference>
<dbReference type="SUPFAM" id="SSF51735">
    <property type="entry name" value="NAD(P)-binding Rossmann-fold domains"/>
    <property type="match status" value="1"/>
</dbReference>
<evidence type="ECO:0000313" key="16">
    <source>
        <dbReference type="EMBL" id="KAK8768358.1"/>
    </source>
</evidence>
<evidence type="ECO:0000256" key="12">
    <source>
        <dbReference type="ARBA" id="ARBA00023268"/>
    </source>
</evidence>
<evidence type="ECO:0000259" key="15">
    <source>
        <dbReference type="PROSITE" id="PS50075"/>
    </source>
</evidence>
<protein>
    <recommendedName>
        <fullName evidence="2">Fatty acid synthase</fullName>
        <ecNumber evidence="1">2.3.1.85</ecNumber>
    </recommendedName>
</protein>
<dbReference type="Gene3D" id="3.40.50.720">
    <property type="entry name" value="NAD(P)-binding Rossmann-like Domain"/>
    <property type="match status" value="1"/>
</dbReference>
<accession>A0AAQ4E0W8</accession>
<comment type="catalytic activity">
    <reaction evidence="13">
        <text>acetyl-CoA + n malonyl-CoA + 2n NADPH + 2n H(+) = a long-chain fatty acid + (n+1) CoA + n CO2 + 2n NADP(+).</text>
        <dbReference type="EC" id="2.3.1.85"/>
    </reaction>
</comment>
<keyword evidence="7" id="KW-0276">Fatty acid metabolism</keyword>
<dbReference type="FunFam" id="1.10.1200.10:FF:000013">
    <property type="entry name" value="Fatty acid synthase"/>
    <property type="match status" value="1"/>
</dbReference>
<keyword evidence="10" id="KW-0443">Lipid metabolism</keyword>